<dbReference type="GO" id="GO:0006508">
    <property type="term" value="P:proteolysis"/>
    <property type="evidence" value="ECO:0007669"/>
    <property type="project" value="InterPro"/>
</dbReference>
<gene>
    <name evidence="3" type="primary">ga24531</name>
    <name evidence="3" type="ORF">PR202_ga24531</name>
</gene>
<proteinExistence type="inferred from homology"/>
<reference evidence="3" key="2">
    <citation type="submission" date="2021-12" db="EMBL/GenBank/DDBJ databases">
        <title>Resequencing data analysis of finger millet.</title>
        <authorList>
            <person name="Hatakeyama M."/>
            <person name="Aluri S."/>
            <person name="Balachadran M.T."/>
            <person name="Sivarajan S.R."/>
            <person name="Poveda L."/>
            <person name="Shimizu-Inatsugi R."/>
            <person name="Schlapbach R."/>
            <person name="Sreeman S.M."/>
            <person name="Shimizu K.K."/>
        </authorList>
    </citation>
    <scope>NUCLEOTIDE SEQUENCE</scope>
</reference>
<dbReference type="Proteomes" id="UP001054889">
    <property type="component" value="Unassembled WGS sequence"/>
</dbReference>
<dbReference type="AlphaFoldDB" id="A0AAV5D7Z9"/>
<keyword evidence="4" id="KW-1185">Reference proteome</keyword>
<dbReference type="PANTHER" id="PTHR11802">
    <property type="entry name" value="SERINE PROTEASE FAMILY S10 SERINE CARBOXYPEPTIDASE"/>
    <property type="match status" value="1"/>
</dbReference>
<feature type="signal peptide" evidence="2">
    <location>
        <begin position="1"/>
        <end position="30"/>
    </location>
</feature>
<organism evidence="3 4">
    <name type="scientific">Eleusine coracana subsp. coracana</name>
    <dbReference type="NCBI Taxonomy" id="191504"/>
    <lineage>
        <taxon>Eukaryota</taxon>
        <taxon>Viridiplantae</taxon>
        <taxon>Streptophyta</taxon>
        <taxon>Embryophyta</taxon>
        <taxon>Tracheophyta</taxon>
        <taxon>Spermatophyta</taxon>
        <taxon>Magnoliopsida</taxon>
        <taxon>Liliopsida</taxon>
        <taxon>Poales</taxon>
        <taxon>Poaceae</taxon>
        <taxon>PACMAD clade</taxon>
        <taxon>Chloridoideae</taxon>
        <taxon>Cynodonteae</taxon>
        <taxon>Eleusininae</taxon>
        <taxon>Eleusine</taxon>
    </lineage>
</organism>
<dbReference type="Gene3D" id="3.40.50.1820">
    <property type="entry name" value="alpha/beta hydrolase"/>
    <property type="match status" value="1"/>
</dbReference>
<name>A0AAV5D7Z9_ELECO</name>
<sequence length="114" mass="12422">MATNARRACHSWLLLLWCLLLVLSPVASSAAHLVTHLPGFDGPLPFSLETGYIEVDENNGVHLFYYFVESERDPTSDPVVLWLQGGPGCTALAGLVYEIGKRSCNFTGKNIGSK</sequence>
<evidence type="ECO:0000256" key="2">
    <source>
        <dbReference type="SAM" id="SignalP"/>
    </source>
</evidence>
<dbReference type="PANTHER" id="PTHR11802:SF204">
    <property type="entry name" value="OS11G0460800 PROTEIN"/>
    <property type="match status" value="1"/>
</dbReference>
<evidence type="ECO:0000313" key="3">
    <source>
        <dbReference type="EMBL" id="GJN06774.1"/>
    </source>
</evidence>
<comment type="caution">
    <text evidence="3">The sequence shown here is derived from an EMBL/GenBank/DDBJ whole genome shotgun (WGS) entry which is preliminary data.</text>
</comment>
<dbReference type="GO" id="GO:0019748">
    <property type="term" value="P:secondary metabolic process"/>
    <property type="evidence" value="ECO:0007669"/>
    <property type="project" value="TreeGrafter"/>
</dbReference>
<dbReference type="GO" id="GO:0004185">
    <property type="term" value="F:serine-type carboxypeptidase activity"/>
    <property type="evidence" value="ECO:0007669"/>
    <property type="project" value="InterPro"/>
</dbReference>
<dbReference type="GO" id="GO:0016747">
    <property type="term" value="F:acyltransferase activity, transferring groups other than amino-acyl groups"/>
    <property type="evidence" value="ECO:0007669"/>
    <property type="project" value="TreeGrafter"/>
</dbReference>
<keyword evidence="2" id="KW-0732">Signal</keyword>
<dbReference type="InterPro" id="IPR001563">
    <property type="entry name" value="Peptidase_S10"/>
</dbReference>
<protein>
    <submittedName>
        <fullName evidence="3">Uncharacterized protein</fullName>
    </submittedName>
</protein>
<feature type="chain" id="PRO_5043887510" evidence="2">
    <location>
        <begin position="31"/>
        <end position="114"/>
    </location>
</feature>
<evidence type="ECO:0000313" key="4">
    <source>
        <dbReference type="Proteomes" id="UP001054889"/>
    </source>
</evidence>
<dbReference type="Pfam" id="PF00450">
    <property type="entry name" value="Peptidase_S10"/>
    <property type="match status" value="1"/>
</dbReference>
<dbReference type="InterPro" id="IPR029058">
    <property type="entry name" value="AB_hydrolase_fold"/>
</dbReference>
<comment type="similarity">
    <text evidence="1">Belongs to the peptidase S10 family.</text>
</comment>
<evidence type="ECO:0000256" key="1">
    <source>
        <dbReference type="ARBA" id="ARBA00009431"/>
    </source>
</evidence>
<reference evidence="3" key="1">
    <citation type="journal article" date="2018" name="DNA Res.">
        <title>Multiple hybrid de novo genome assembly of finger millet, an orphan allotetraploid crop.</title>
        <authorList>
            <person name="Hatakeyama M."/>
            <person name="Aluri S."/>
            <person name="Balachadran M.T."/>
            <person name="Sivarajan S.R."/>
            <person name="Patrignani A."/>
            <person name="Gruter S."/>
            <person name="Poveda L."/>
            <person name="Shimizu-Inatsugi R."/>
            <person name="Baeten J."/>
            <person name="Francoijs K.J."/>
            <person name="Nataraja K.N."/>
            <person name="Reddy Y.A.N."/>
            <person name="Phadnis S."/>
            <person name="Ravikumar R.L."/>
            <person name="Schlapbach R."/>
            <person name="Sreeman S.M."/>
            <person name="Shimizu K.K."/>
        </authorList>
    </citation>
    <scope>NUCLEOTIDE SEQUENCE</scope>
</reference>
<dbReference type="EMBL" id="BQKI01000013">
    <property type="protein sequence ID" value="GJN06774.1"/>
    <property type="molecule type" value="Genomic_DNA"/>
</dbReference>
<dbReference type="SUPFAM" id="SSF53474">
    <property type="entry name" value="alpha/beta-Hydrolases"/>
    <property type="match status" value="1"/>
</dbReference>
<accession>A0AAV5D7Z9</accession>